<dbReference type="RefSeq" id="WP_253654109.1">
    <property type="nucleotide sequence ID" value="NZ_BAAAOE010000003.1"/>
</dbReference>
<dbReference type="Gene3D" id="3.40.630.30">
    <property type="match status" value="1"/>
</dbReference>
<dbReference type="EMBL" id="JAMTCG010000003">
    <property type="protein sequence ID" value="MCP2160522.1"/>
    <property type="molecule type" value="Genomic_DNA"/>
</dbReference>
<evidence type="ECO:0000313" key="5">
    <source>
        <dbReference type="Proteomes" id="UP001205740"/>
    </source>
</evidence>
<dbReference type="InterPro" id="IPR050832">
    <property type="entry name" value="Bact_Acetyltransf"/>
</dbReference>
<dbReference type="Pfam" id="PF00583">
    <property type="entry name" value="Acetyltransf_1"/>
    <property type="match status" value="1"/>
</dbReference>
<feature type="domain" description="N-acetyltransferase" evidence="3">
    <location>
        <begin position="10"/>
        <end position="155"/>
    </location>
</feature>
<dbReference type="InterPro" id="IPR000182">
    <property type="entry name" value="GNAT_dom"/>
</dbReference>
<evidence type="ECO:0000259" key="3">
    <source>
        <dbReference type="PROSITE" id="PS51186"/>
    </source>
</evidence>
<protein>
    <submittedName>
        <fullName evidence="4">Acetyltransferase (GNAT) family protein</fullName>
    </submittedName>
</protein>
<reference evidence="4 5" key="1">
    <citation type="submission" date="2022-06" db="EMBL/GenBank/DDBJ databases">
        <title>Genomic Encyclopedia of Archaeal and Bacterial Type Strains, Phase II (KMG-II): from individual species to whole genera.</title>
        <authorList>
            <person name="Goeker M."/>
        </authorList>
    </citation>
    <scope>NUCLEOTIDE SEQUENCE [LARGE SCALE GENOMIC DNA]</scope>
    <source>
        <strain evidence="4 5">DSM 45037</strain>
    </source>
</reference>
<evidence type="ECO:0000256" key="1">
    <source>
        <dbReference type="ARBA" id="ARBA00022679"/>
    </source>
</evidence>
<proteinExistence type="predicted"/>
<dbReference type="Proteomes" id="UP001205740">
    <property type="component" value="Unassembled WGS sequence"/>
</dbReference>
<dbReference type="CDD" id="cd04301">
    <property type="entry name" value="NAT_SF"/>
    <property type="match status" value="1"/>
</dbReference>
<keyword evidence="1" id="KW-0808">Transferase</keyword>
<dbReference type="PANTHER" id="PTHR43877:SF2">
    <property type="entry name" value="AMINOALKYLPHOSPHONATE N-ACETYLTRANSFERASE-RELATED"/>
    <property type="match status" value="1"/>
</dbReference>
<name>A0ABT1H3W3_9NOCA</name>
<sequence>MRRDLPAGPVSVDPVADDDADLADLLRRTVAELTRRYPDYHPEPYVGDAEYFVARLDGRPVGCIALVVHDDLPGVGEVKRLYVDDSARRAGVAQALMSGLEARARERGLTRIVLETGNRQPEAVALYGRLGYVVVDPYHPQGWNEVSIFMARGLAPPEE</sequence>
<dbReference type="SUPFAM" id="SSF55729">
    <property type="entry name" value="Acyl-CoA N-acyltransferases (Nat)"/>
    <property type="match status" value="1"/>
</dbReference>
<organism evidence="4 5">
    <name type="scientific">Williamsia serinedens</name>
    <dbReference type="NCBI Taxonomy" id="391736"/>
    <lineage>
        <taxon>Bacteria</taxon>
        <taxon>Bacillati</taxon>
        <taxon>Actinomycetota</taxon>
        <taxon>Actinomycetes</taxon>
        <taxon>Mycobacteriales</taxon>
        <taxon>Nocardiaceae</taxon>
        <taxon>Williamsia</taxon>
    </lineage>
</organism>
<gene>
    <name evidence="4" type="ORF">LX12_001709</name>
</gene>
<comment type="caution">
    <text evidence="4">The sequence shown here is derived from an EMBL/GenBank/DDBJ whole genome shotgun (WGS) entry which is preliminary data.</text>
</comment>
<keyword evidence="2" id="KW-0012">Acyltransferase</keyword>
<evidence type="ECO:0000313" key="4">
    <source>
        <dbReference type="EMBL" id="MCP2160522.1"/>
    </source>
</evidence>
<evidence type="ECO:0000256" key="2">
    <source>
        <dbReference type="ARBA" id="ARBA00023315"/>
    </source>
</evidence>
<dbReference type="PANTHER" id="PTHR43877">
    <property type="entry name" value="AMINOALKYLPHOSPHONATE N-ACETYLTRANSFERASE-RELATED-RELATED"/>
    <property type="match status" value="1"/>
</dbReference>
<dbReference type="PROSITE" id="PS51186">
    <property type="entry name" value="GNAT"/>
    <property type="match status" value="1"/>
</dbReference>
<dbReference type="InterPro" id="IPR016181">
    <property type="entry name" value="Acyl_CoA_acyltransferase"/>
</dbReference>
<accession>A0ABT1H3W3</accession>
<keyword evidence="5" id="KW-1185">Reference proteome</keyword>